<feature type="domain" description="CBS" evidence="3">
    <location>
        <begin position="80"/>
        <end position="141"/>
    </location>
</feature>
<evidence type="ECO:0000313" key="4">
    <source>
        <dbReference type="EMBL" id="SHO44770.1"/>
    </source>
</evidence>
<name>A0A2H1EFW9_9ARCH</name>
<proteinExistence type="predicted"/>
<feature type="domain" description="CBS" evidence="3">
    <location>
        <begin position="224"/>
        <end position="282"/>
    </location>
</feature>
<accession>A0A2H1EFW9</accession>
<dbReference type="PROSITE" id="PS51371">
    <property type="entry name" value="CBS"/>
    <property type="match status" value="4"/>
</dbReference>
<feature type="domain" description="CBS" evidence="3">
    <location>
        <begin position="145"/>
        <end position="203"/>
    </location>
</feature>
<dbReference type="SUPFAM" id="SSF54631">
    <property type="entry name" value="CBS-domain pair"/>
    <property type="match status" value="2"/>
</dbReference>
<sequence length="291" mass="32760">MYGRKYCAGNMSYTKNVITLHPDSSIHDALLLMNNNDIKRIVIISDGNPVGIVTERDIGKFLQNDKTSRMLNQIHLDEIMSRNLFTISKDQDEILVQCAIRMDAFQISSIVVVDEEKLEGIVTKSDLVNNFSKLFTGLYKVKDYMNTNIITCRKSDSLLFALNMLNRNKISRLVVTDNDGKPVGIISYDTFLRNSPYFRSGAENTREYLLPKTSARGLFVNDVVGNELLTIGYNDDLAKAAKLMSEYKISGIPVVNENGDLEGVVTATDIVRAYHEVKIHAVIQRNDPHFA</sequence>
<dbReference type="InterPro" id="IPR046342">
    <property type="entry name" value="CBS_dom_sf"/>
</dbReference>
<keyword evidence="5" id="KW-1185">Reference proteome</keyword>
<dbReference type="Proteomes" id="UP000232412">
    <property type="component" value="Unassembled WGS sequence"/>
</dbReference>
<dbReference type="PANTHER" id="PTHR43080">
    <property type="entry name" value="CBS DOMAIN-CONTAINING PROTEIN CBSX3, MITOCHONDRIAL"/>
    <property type="match status" value="1"/>
</dbReference>
<dbReference type="PANTHER" id="PTHR43080:SF2">
    <property type="entry name" value="CBS DOMAIN-CONTAINING PROTEIN"/>
    <property type="match status" value="1"/>
</dbReference>
<dbReference type="AlphaFoldDB" id="A0A2H1EFW9"/>
<organism evidence="4 5">
    <name type="scientific">Nitrosotalea sinensis</name>
    <dbReference type="NCBI Taxonomy" id="1499975"/>
    <lineage>
        <taxon>Archaea</taxon>
        <taxon>Nitrososphaerota</taxon>
        <taxon>Nitrososphaeria</taxon>
        <taxon>Nitrosotaleales</taxon>
        <taxon>Nitrosotaleaceae</taxon>
        <taxon>Nitrosotalea</taxon>
    </lineage>
</organism>
<evidence type="ECO:0000256" key="2">
    <source>
        <dbReference type="PROSITE-ProRule" id="PRU00703"/>
    </source>
</evidence>
<evidence type="ECO:0000259" key="3">
    <source>
        <dbReference type="PROSITE" id="PS51371"/>
    </source>
</evidence>
<dbReference type="InterPro" id="IPR051257">
    <property type="entry name" value="Diverse_CBS-Domain"/>
</dbReference>
<reference evidence="5" key="1">
    <citation type="submission" date="2016-12" db="EMBL/GenBank/DDBJ databases">
        <authorList>
            <person name="Herbold C."/>
        </authorList>
    </citation>
    <scope>NUCLEOTIDE SEQUENCE [LARGE SCALE GENOMIC DNA]</scope>
</reference>
<dbReference type="SMART" id="SM00116">
    <property type="entry name" value="CBS"/>
    <property type="match status" value="4"/>
</dbReference>
<dbReference type="Pfam" id="PF00571">
    <property type="entry name" value="CBS"/>
    <property type="match status" value="4"/>
</dbReference>
<dbReference type="EMBL" id="FRFC01000003">
    <property type="protein sequence ID" value="SHO44770.1"/>
    <property type="molecule type" value="Genomic_DNA"/>
</dbReference>
<dbReference type="Gene3D" id="3.10.580.10">
    <property type="entry name" value="CBS-domain"/>
    <property type="match status" value="2"/>
</dbReference>
<protein>
    <submittedName>
        <fullName evidence="4">CBS domain-containing protein</fullName>
    </submittedName>
</protein>
<dbReference type="InterPro" id="IPR000644">
    <property type="entry name" value="CBS_dom"/>
</dbReference>
<feature type="domain" description="CBS" evidence="3">
    <location>
        <begin position="13"/>
        <end position="68"/>
    </location>
</feature>
<evidence type="ECO:0000256" key="1">
    <source>
        <dbReference type="ARBA" id="ARBA00023122"/>
    </source>
</evidence>
<gene>
    <name evidence="4" type="ORF">NSIN_20433</name>
</gene>
<keyword evidence="1 2" id="KW-0129">CBS domain</keyword>
<evidence type="ECO:0000313" key="5">
    <source>
        <dbReference type="Proteomes" id="UP000232412"/>
    </source>
</evidence>